<reference evidence="1 2" key="2">
    <citation type="journal article" date="2022" name="Mol. Ecol. Resour.">
        <title>The genomes of chicory, endive, great burdock and yacon provide insights into Asteraceae paleo-polyploidization history and plant inulin production.</title>
        <authorList>
            <person name="Fan W."/>
            <person name="Wang S."/>
            <person name="Wang H."/>
            <person name="Wang A."/>
            <person name="Jiang F."/>
            <person name="Liu H."/>
            <person name="Zhao H."/>
            <person name="Xu D."/>
            <person name="Zhang Y."/>
        </authorList>
    </citation>
    <scope>NUCLEOTIDE SEQUENCE [LARGE SCALE GENOMIC DNA]</scope>
    <source>
        <strain evidence="2">cv. Niubang</strain>
    </source>
</reference>
<organism evidence="1 2">
    <name type="scientific">Arctium lappa</name>
    <name type="common">Greater burdock</name>
    <name type="synonym">Lappa major</name>
    <dbReference type="NCBI Taxonomy" id="4217"/>
    <lineage>
        <taxon>Eukaryota</taxon>
        <taxon>Viridiplantae</taxon>
        <taxon>Streptophyta</taxon>
        <taxon>Embryophyta</taxon>
        <taxon>Tracheophyta</taxon>
        <taxon>Spermatophyta</taxon>
        <taxon>Magnoliopsida</taxon>
        <taxon>eudicotyledons</taxon>
        <taxon>Gunneridae</taxon>
        <taxon>Pentapetalae</taxon>
        <taxon>asterids</taxon>
        <taxon>campanulids</taxon>
        <taxon>Asterales</taxon>
        <taxon>Asteraceae</taxon>
        <taxon>Carduoideae</taxon>
        <taxon>Cardueae</taxon>
        <taxon>Arctiinae</taxon>
        <taxon>Arctium</taxon>
    </lineage>
</organism>
<sequence length="92" mass="10451">MIEIKIRFSDSKCEGIAFEVSNFGFSDLTGIIEDDQFANEWEEMLKSEGQGVFEIWKKGLYEMGFGVGKVVEENMVNGGKEEPCDVEESKRQ</sequence>
<dbReference type="Proteomes" id="UP001055879">
    <property type="component" value="Linkage Group LG05"/>
</dbReference>
<evidence type="ECO:0000313" key="2">
    <source>
        <dbReference type="Proteomes" id="UP001055879"/>
    </source>
</evidence>
<reference evidence="2" key="1">
    <citation type="journal article" date="2022" name="Mol. Ecol. Resour.">
        <title>The genomes of chicory, endive, great burdock and yacon provide insights into Asteraceae palaeo-polyploidization history and plant inulin production.</title>
        <authorList>
            <person name="Fan W."/>
            <person name="Wang S."/>
            <person name="Wang H."/>
            <person name="Wang A."/>
            <person name="Jiang F."/>
            <person name="Liu H."/>
            <person name="Zhao H."/>
            <person name="Xu D."/>
            <person name="Zhang Y."/>
        </authorList>
    </citation>
    <scope>NUCLEOTIDE SEQUENCE [LARGE SCALE GENOMIC DNA]</scope>
    <source>
        <strain evidence="2">cv. Niubang</strain>
    </source>
</reference>
<name>A0ACB9C3A6_ARCLA</name>
<keyword evidence="2" id="KW-1185">Reference proteome</keyword>
<comment type="caution">
    <text evidence="1">The sequence shown here is derived from an EMBL/GenBank/DDBJ whole genome shotgun (WGS) entry which is preliminary data.</text>
</comment>
<protein>
    <submittedName>
        <fullName evidence="1">Uncharacterized protein</fullName>
    </submittedName>
</protein>
<accession>A0ACB9C3A6</accession>
<proteinExistence type="predicted"/>
<gene>
    <name evidence="1" type="ORF">L6452_17346</name>
</gene>
<evidence type="ECO:0000313" key="1">
    <source>
        <dbReference type="EMBL" id="KAI3728705.1"/>
    </source>
</evidence>
<dbReference type="EMBL" id="CM042051">
    <property type="protein sequence ID" value="KAI3728705.1"/>
    <property type="molecule type" value="Genomic_DNA"/>
</dbReference>